<accession>A0AB34IQI6</accession>
<evidence type="ECO:0000313" key="3">
    <source>
        <dbReference type="EMBL" id="KAL1504736.1"/>
    </source>
</evidence>
<feature type="compositionally biased region" description="Basic and acidic residues" evidence="1">
    <location>
        <begin position="1207"/>
        <end position="1218"/>
    </location>
</feature>
<evidence type="ECO:0000259" key="2">
    <source>
        <dbReference type="Pfam" id="PF20691"/>
    </source>
</evidence>
<keyword evidence="4" id="KW-1185">Reference proteome</keyword>
<feature type="region of interest" description="Disordered" evidence="1">
    <location>
        <begin position="294"/>
        <end position="325"/>
    </location>
</feature>
<reference evidence="3 4" key="1">
    <citation type="journal article" date="2024" name="Science">
        <title>Giant polyketide synthase enzymes in the biosynthesis of giant marine polyether toxins.</title>
        <authorList>
            <person name="Fallon T.R."/>
            <person name="Shende V.V."/>
            <person name="Wierzbicki I.H."/>
            <person name="Pendleton A.L."/>
            <person name="Watervoot N.F."/>
            <person name="Auber R.P."/>
            <person name="Gonzalez D.J."/>
            <person name="Wisecaver J.H."/>
            <person name="Moore B.S."/>
        </authorList>
    </citation>
    <scope>NUCLEOTIDE SEQUENCE [LARGE SCALE GENOMIC DNA]</scope>
    <source>
        <strain evidence="3 4">12B1</strain>
    </source>
</reference>
<dbReference type="Pfam" id="PF20691">
    <property type="entry name" value="TAGT"/>
    <property type="match status" value="1"/>
</dbReference>
<feature type="domain" description="TET-Associated Glycosyltransferase" evidence="2">
    <location>
        <begin position="436"/>
        <end position="634"/>
    </location>
</feature>
<feature type="compositionally biased region" description="Gly residues" evidence="1">
    <location>
        <begin position="250"/>
        <end position="267"/>
    </location>
</feature>
<feature type="region of interest" description="Disordered" evidence="1">
    <location>
        <begin position="939"/>
        <end position="961"/>
    </location>
</feature>
<feature type="region of interest" description="Disordered" evidence="1">
    <location>
        <begin position="233"/>
        <end position="273"/>
    </location>
</feature>
<evidence type="ECO:0000313" key="4">
    <source>
        <dbReference type="Proteomes" id="UP001515480"/>
    </source>
</evidence>
<feature type="compositionally biased region" description="Low complexity" evidence="1">
    <location>
        <begin position="822"/>
        <end position="862"/>
    </location>
</feature>
<feature type="compositionally biased region" description="Polar residues" evidence="1">
    <location>
        <begin position="1268"/>
        <end position="1283"/>
    </location>
</feature>
<dbReference type="InterPro" id="IPR049100">
    <property type="entry name" value="TAGT"/>
</dbReference>
<evidence type="ECO:0000256" key="1">
    <source>
        <dbReference type="SAM" id="MobiDB-lite"/>
    </source>
</evidence>
<feature type="region of interest" description="Disordered" evidence="1">
    <location>
        <begin position="1333"/>
        <end position="1361"/>
    </location>
</feature>
<protein>
    <recommendedName>
        <fullName evidence="2">TET-Associated Glycosyltransferase domain-containing protein</fullName>
    </recommendedName>
</protein>
<gene>
    <name evidence="3" type="ORF">AB1Y20_008514</name>
</gene>
<feature type="region of interest" description="Disordered" evidence="1">
    <location>
        <begin position="1193"/>
        <end position="1241"/>
    </location>
</feature>
<feature type="compositionally biased region" description="Polar residues" evidence="1">
    <location>
        <begin position="863"/>
        <end position="892"/>
    </location>
</feature>
<feature type="region of interest" description="Disordered" evidence="1">
    <location>
        <begin position="806"/>
        <end position="916"/>
    </location>
</feature>
<name>A0AB34IQI6_PRYPA</name>
<dbReference type="Proteomes" id="UP001515480">
    <property type="component" value="Unassembled WGS sequence"/>
</dbReference>
<dbReference type="EMBL" id="JBGBPQ010000019">
    <property type="protein sequence ID" value="KAL1504736.1"/>
    <property type="molecule type" value="Genomic_DNA"/>
</dbReference>
<feature type="compositionally biased region" description="Basic and acidic residues" evidence="1">
    <location>
        <begin position="940"/>
        <end position="961"/>
    </location>
</feature>
<organism evidence="3 4">
    <name type="scientific">Prymnesium parvum</name>
    <name type="common">Toxic golden alga</name>
    <dbReference type="NCBI Taxonomy" id="97485"/>
    <lineage>
        <taxon>Eukaryota</taxon>
        <taxon>Haptista</taxon>
        <taxon>Haptophyta</taxon>
        <taxon>Prymnesiophyceae</taxon>
        <taxon>Prymnesiales</taxon>
        <taxon>Prymnesiaceae</taxon>
        <taxon>Prymnesium</taxon>
    </lineage>
</organism>
<comment type="caution">
    <text evidence="3">The sequence shown here is derived from an EMBL/GenBank/DDBJ whole genome shotgun (WGS) entry which is preliminary data.</text>
</comment>
<feature type="compositionally biased region" description="Polar residues" evidence="1">
    <location>
        <begin position="899"/>
        <end position="909"/>
    </location>
</feature>
<proteinExistence type="predicted"/>
<sequence length="1361" mass="151863">MVERAEDIEAVVDTDNAIQRQNNTNLAQAVVDTANATASNLAKSVTPPRKDKRRVYLPTLNAFVRHQFLKEGDQMVFYLSEVKILKGELLLRKVHGATIKLKIQHLTELVDNDQARLNKILNAVKERARNLDVDEMVKHEFFTTSVTIFVQIAHELRREAAGSQPNQLKCITASNPYDDENLFVMPCKSAQGCGDRLVLMSTFREIFDTTVTEWRWRGRPMVSGDEVMSEPHIVGKAYGGEKKRKREGEAGGGGEKQSDGGGNGSVKGGKRRRRSRIDAWRGVYQLNVPARFQAQQTTSADDQHSGRASNEEDAQYRASQRTEVPERAGKHLTLTLKFDQAMADELCREFAPADEAKRGMHEGMQLHIPRNMFEKVLENDDNGCLVHRKENTRPFSFKTEFLQKCQGKEGIAHMICNPSGGGKYKCAYLDYSKMITEDTPHLRCVFVKKRELEEYRKRYPELLLVQLPPGSDALFVGDARFWILAFVTQLRLHAKKQESHVHEEFFSRCIMIDDDITVFHKIERGKEGHHKYTAVSLVDVLREKPPEKPPGPPGTAQLVGLIGYHCRSKHAPGESDWVDARDLATPVASVLNISTRVKVQFYMYAELAEDVDFDQRLRLAGYAVLKCNKYGYTRASSGNDAGASRAPDDSNGKCLKAVAKALYHAVAGGKSKHITCAGTYPYLRVNHPWALQSAFRPLGHYQFTFNRMCGLDHTKQIEHGLFIWIRPEDLPYTPAHLAECVEMFLARLRHSAVLVLPVGTVGTALPQCGRFQKWRAKVRPVFWLPWKKGATAAYEIIRLVARPPPPSGALVPSHAESPFSPPTSSSRPPGSLPSAVTRATAPAPASSHSQAPSPAPQLAAQSRMTVSAQPVASTTGSTAPDGARTTSALQATSKKRRQPQASTTGQRVASTAPDGAHTTTQEFWQKMYSENECPTLDTLPKWKTEQRRKAQKLKEDEKTKRLQEQAKKEFANAGGKILVEYLALFFKIEEFFNIEEPTKEQLLQQLNELLELVNNLRTLELEKRKDVVLKLEAQIQKQANDVEQPDPRRATQLKLCELLAAHLLADHTSKIKPTDPAKHKADPTSKIKLTVLAQHKDALDILFTFFEFRCAKKGGICAKQFADLLFKKGDDSLQAIFHGFINILKKGERLKEIFQHNIDNPRWDPFQVHDEECWKLIYNIIWQLRAREPNASGAGVAASSCQPTRAGEQDGARNETPERAPGGKRPAESTGQTSPPPTNSKARRELILPLHVHPAAQHSHKSVPTRAGEQQPTDGQMNETPTQVAHGKKQKQTRPRLLNGGPASLSSTPRLSIAWRPLCVHARVGAAEMVQASPVSAKPRKVVAPNTASRRAPRQRAACSA</sequence>
<feature type="region of interest" description="Disordered" evidence="1">
    <location>
        <begin position="1255"/>
        <end position="1305"/>
    </location>
</feature>